<evidence type="ECO:0000313" key="21">
    <source>
        <dbReference type="Proteomes" id="UP000229362"/>
    </source>
</evidence>
<dbReference type="GO" id="GO:0003677">
    <property type="term" value="F:DNA binding"/>
    <property type="evidence" value="ECO:0007669"/>
    <property type="project" value="UniProtKB-KW"/>
</dbReference>
<keyword evidence="12" id="KW-0233">DNA recombination</keyword>
<dbReference type="CDD" id="cd17920">
    <property type="entry name" value="DEXHc_RecQ"/>
    <property type="match status" value="1"/>
</dbReference>
<dbReference type="SUPFAM" id="SSF52540">
    <property type="entry name" value="P-loop containing nucleoside triphosphate hydrolases"/>
    <property type="match status" value="1"/>
</dbReference>
<dbReference type="InterPro" id="IPR002121">
    <property type="entry name" value="HRDC_dom"/>
</dbReference>
<dbReference type="GO" id="GO:0009432">
    <property type="term" value="P:SOS response"/>
    <property type="evidence" value="ECO:0007669"/>
    <property type="project" value="UniProtKB-UniRule"/>
</dbReference>
<dbReference type="NCBIfam" id="TIGR00614">
    <property type="entry name" value="recQ_fam"/>
    <property type="match status" value="1"/>
</dbReference>
<dbReference type="SMART" id="SM00341">
    <property type="entry name" value="HRDC"/>
    <property type="match status" value="1"/>
</dbReference>
<dbReference type="GO" id="GO:0043590">
    <property type="term" value="C:bacterial nucleoid"/>
    <property type="evidence" value="ECO:0007669"/>
    <property type="project" value="TreeGrafter"/>
</dbReference>
<evidence type="ECO:0000313" key="20">
    <source>
        <dbReference type="EMBL" id="PIT86908.1"/>
    </source>
</evidence>
<dbReference type="AlphaFoldDB" id="A0A2M6W296"/>
<evidence type="ECO:0000256" key="3">
    <source>
        <dbReference type="ARBA" id="ARBA00005446"/>
    </source>
</evidence>
<evidence type="ECO:0000256" key="2">
    <source>
        <dbReference type="ARBA" id="ARBA00001947"/>
    </source>
</evidence>
<dbReference type="EC" id="5.6.2.4" evidence="16"/>
<evidence type="ECO:0000256" key="8">
    <source>
        <dbReference type="ARBA" id="ARBA00022806"/>
    </source>
</evidence>
<reference evidence="21" key="1">
    <citation type="submission" date="2017-09" db="EMBL/GenBank/DDBJ databases">
        <title>Depth-based differentiation of microbial function through sediment-hosted aquifers and enrichment of novel symbionts in the deep terrestrial subsurface.</title>
        <authorList>
            <person name="Probst A.J."/>
            <person name="Ladd B."/>
            <person name="Jarett J.K."/>
            <person name="Geller-Mcgrath D.E."/>
            <person name="Sieber C.M.K."/>
            <person name="Emerson J.B."/>
            <person name="Anantharaman K."/>
            <person name="Thomas B.C."/>
            <person name="Malmstrom R."/>
            <person name="Stieglmeier M."/>
            <person name="Klingl A."/>
            <person name="Woyke T."/>
            <person name="Ryan C.M."/>
            <person name="Banfield J.F."/>
        </authorList>
    </citation>
    <scope>NUCLEOTIDE SEQUENCE [LARGE SCALE GENOMIC DNA]</scope>
</reference>
<evidence type="ECO:0000256" key="7">
    <source>
        <dbReference type="ARBA" id="ARBA00022801"/>
    </source>
</evidence>
<evidence type="ECO:0000256" key="16">
    <source>
        <dbReference type="NCBIfam" id="TIGR01389"/>
    </source>
</evidence>
<keyword evidence="11" id="KW-0238">DNA-binding</keyword>
<dbReference type="InterPro" id="IPR032284">
    <property type="entry name" value="RecQ_Zn-bd"/>
</dbReference>
<keyword evidence="7" id="KW-0378">Hydrolase</keyword>
<dbReference type="Gene3D" id="3.40.50.300">
    <property type="entry name" value="P-loop containing nucleotide triphosphate hydrolases"/>
    <property type="match status" value="2"/>
</dbReference>
<dbReference type="InterPro" id="IPR029491">
    <property type="entry name" value="Helicase_HTH"/>
</dbReference>
<dbReference type="InterPro" id="IPR001650">
    <property type="entry name" value="Helicase_C-like"/>
</dbReference>
<dbReference type="InterPro" id="IPR036390">
    <property type="entry name" value="WH_DNA-bd_sf"/>
</dbReference>
<dbReference type="FunFam" id="3.40.50.300:FF:000296">
    <property type="entry name" value="ATP-dependent DNA helicase RecQ"/>
    <property type="match status" value="1"/>
</dbReference>
<dbReference type="Gene3D" id="1.10.10.10">
    <property type="entry name" value="Winged helix-like DNA-binding domain superfamily/Winged helix DNA-binding domain"/>
    <property type="match status" value="1"/>
</dbReference>
<evidence type="ECO:0000256" key="12">
    <source>
        <dbReference type="ARBA" id="ARBA00023172"/>
    </source>
</evidence>
<evidence type="ECO:0000256" key="6">
    <source>
        <dbReference type="ARBA" id="ARBA00022763"/>
    </source>
</evidence>
<dbReference type="GO" id="GO:0046872">
    <property type="term" value="F:metal ion binding"/>
    <property type="evidence" value="ECO:0007669"/>
    <property type="project" value="UniProtKB-KW"/>
</dbReference>
<dbReference type="NCBIfam" id="TIGR01389">
    <property type="entry name" value="recQ"/>
    <property type="match status" value="1"/>
</dbReference>
<dbReference type="InterPro" id="IPR044876">
    <property type="entry name" value="HRDC_dom_sf"/>
</dbReference>
<dbReference type="GO" id="GO:0016787">
    <property type="term" value="F:hydrolase activity"/>
    <property type="evidence" value="ECO:0007669"/>
    <property type="project" value="UniProtKB-KW"/>
</dbReference>
<feature type="domain" description="Helicase C-terminal" evidence="19">
    <location>
        <begin position="195"/>
        <end position="343"/>
    </location>
</feature>
<gene>
    <name evidence="20" type="primary">recQ</name>
    <name evidence="20" type="ORF">COU33_00550</name>
</gene>
<comment type="catalytic activity">
    <reaction evidence="15">
        <text>Couples ATP hydrolysis with the unwinding of duplex DNA by translocating in the 3'-5' direction.</text>
        <dbReference type="EC" id="5.6.2.4"/>
    </reaction>
</comment>
<dbReference type="InterPro" id="IPR006293">
    <property type="entry name" value="DNA_helicase_ATP-dep_RecQ_bac"/>
</dbReference>
<evidence type="ECO:0000256" key="11">
    <source>
        <dbReference type="ARBA" id="ARBA00023125"/>
    </source>
</evidence>
<dbReference type="GO" id="GO:0030894">
    <property type="term" value="C:replisome"/>
    <property type="evidence" value="ECO:0007669"/>
    <property type="project" value="TreeGrafter"/>
</dbReference>
<dbReference type="GO" id="GO:0005524">
    <property type="term" value="F:ATP binding"/>
    <property type="evidence" value="ECO:0007669"/>
    <property type="project" value="UniProtKB-KW"/>
</dbReference>
<evidence type="ECO:0000256" key="1">
    <source>
        <dbReference type="ARBA" id="ARBA00001946"/>
    </source>
</evidence>
<dbReference type="PROSITE" id="PS51192">
    <property type="entry name" value="HELICASE_ATP_BIND_1"/>
    <property type="match status" value="1"/>
</dbReference>
<keyword evidence="8 20" id="KW-0347">Helicase</keyword>
<dbReference type="InterPro" id="IPR018982">
    <property type="entry name" value="RQC_domain"/>
</dbReference>
<evidence type="ECO:0000256" key="4">
    <source>
        <dbReference type="ARBA" id="ARBA00022723"/>
    </source>
</evidence>
<dbReference type="GO" id="GO:0006281">
    <property type="term" value="P:DNA repair"/>
    <property type="evidence" value="ECO:0007669"/>
    <property type="project" value="UniProtKB-KW"/>
</dbReference>
<dbReference type="SUPFAM" id="SSF46785">
    <property type="entry name" value="Winged helix' DNA-binding domain"/>
    <property type="match status" value="1"/>
</dbReference>
<comment type="caution">
    <text evidence="20">The sequence shown here is derived from an EMBL/GenBank/DDBJ whole genome shotgun (WGS) entry which is preliminary data.</text>
</comment>
<evidence type="ECO:0000259" key="17">
    <source>
        <dbReference type="PROSITE" id="PS50967"/>
    </source>
</evidence>
<dbReference type="SMART" id="SM00487">
    <property type="entry name" value="DEXDc"/>
    <property type="match status" value="1"/>
</dbReference>
<keyword evidence="5" id="KW-0547">Nucleotide-binding</keyword>
<dbReference type="Pfam" id="PF00270">
    <property type="entry name" value="DEAD"/>
    <property type="match status" value="1"/>
</dbReference>
<dbReference type="GO" id="GO:0006310">
    <property type="term" value="P:DNA recombination"/>
    <property type="evidence" value="ECO:0007669"/>
    <property type="project" value="UniProtKB-UniRule"/>
</dbReference>
<dbReference type="Gene3D" id="1.10.150.80">
    <property type="entry name" value="HRDC domain"/>
    <property type="match status" value="1"/>
</dbReference>
<dbReference type="InterPro" id="IPR027417">
    <property type="entry name" value="P-loop_NTPase"/>
</dbReference>
<evidence type="ECO:0000256" key="9">
    <source>
        <dbReference type="ARBA" id="ARBA00022833"/>
    </source>
</evidence>
<evidence type="ECO:0000256" key="5">
    <source>
        <dbReference type="ARBA" id="ARBA00022741"/>
    </source>
</evidence>
<dbReference type="SMART" id="SM00956">
    <property type="entry name" value="RQC"/>
    <property type="match status" value="1"/>
</dbReference>
<evidence type="ECO:0000256" key="13">
    <source>
        <dbReference type="ARBA" id="ARBA00023204"/>
    </source>
</evidence>
<keyword evidence="14" id="KW-0413">Isomerase</keyword>
<evidence type="ECO:0000256" key="14">
    <source>
        <dbReference type="ARBA" id="ARBA00023235"/>
    </source>
</evidence>
<name>A0A2M6W296_9BACT</name>
<dbReference type="InterPro" id="IPR014001">
    <property type="entry name" value="Helicase_ATP-bd"/>
</dbReference>
<evidence type="ECO:0000259" key="19">
    <source>
        <dbReference type="PROSITE" id="PS51194"/>
    </source>
</evidence>
<sequence length="638" mass="71359">MQEDIIQTVLDAKDCLVLMPTGGGKSLCYQLPATVLPGITIVVSPLIALMKDQVEGLIGHGIAAGYINSSMEGHELEDVTKAAKHGALKLLYVSPEKIVSSSFQSILQSLRISLFAIDEAHCISSWGHDFRKEYTQLGQLKQRFPSVPIIALTATADALTQRDILGQLHLTNPKIFISSFDRPNLTLTVLPGQNKIPQIISFVKKRHKESGIIYCLSRRHTEKVAEALQQENMRAAYYHAGMSSVDRAQTQEDFIHGRTTIMCATIAFGMGIDKSNVRYVIHHNMPKNIEGYYQEIGRAGRDGLPSETLLFYSLADVVLLKKFAADSGQPALQTAKLERMQQYADARICRRRMLLSYFGEHVEQDCQNCDVCHNPPTLFDGTSIAQKALSAIYRMKQKAPISTIIDVLRGSLRHDIVMHGYANIKTHGAGKDISSADWQQYMLQMINMGLFDIAYDQHHAMRITELGFDILKGKKTVQLVTLASIDARATQELKTKKKATSVRKDPAEEVFERLRAMRMSLAKKQNVPPYIIFTDATLDEMATALPTTEKHMKQITGVGDKKFARYGAAFISVMTQFIQDRQSTPGKKIQERTEDITFAYYNQGMPVAQIARERGLSVHTIYTHITTLLTEGYAIDIK</sequence>
<dbReference type="PROSITE" id="PS51194">
    <property type="entry name" value="HELICASE_CTER"/>
    <property type="match status" value="1"/>
</dbReference>
<dbReference type="GO" id="GO:0006260">
    <property type="term" value="P:DNA replication"/>
    <property type="evidence" value="ECO:0007669"/>
    <property type="project" value="InterPro"/>
</dbReference>
<protein>
    <recommendedName>
        <fullName evidence="16">DNA helicase RecQ</fullName>
        <ecNumber evidence="16">5.6.2.4</ecNumber>
    </recommendedName>
</protein>
<comment type="cofactor">
    <cofactor evidence="2">
        <name>Zn(2+)</name>
        <dbReference type="ChEBI" id="CHEBI:29105"/>
    </cofactor>
</comment>
<keyword evidence="10" id="KW-0067">ATP-binding</keyword>
<accession>A0A2M6W296</accession>
<dbReference type="FunFam" id="1.10.150.80:FF:000002">
    <property type="entry name" value="ATP-dependent DNA helicase RecQ"/>
    <property type="match status" value="1"/>
</dbReference>
<dbReference type="FunFam" id="3.40.50.300:FF:000156">
    <property type="entry name" value="ATP-dependent DNA helicase recQ"/>
    <property type="match status" value="1"/>
</dbReference>
<keyword evidence="9" id="KW-0862">Zinc</keyword>
<dbReference type="InterPro" id="IPR010997">
    <property type="entry name" value="HRDC-like_sf"/>
</dbReference>
<dbReference type="Pfam" id="PF09382">
    <property type="entry name" value="RQC"/>
    <property type="match status" value="1"/>
</dbReference>
<dbReference type="GO" id="GO:0005737">
    <property type="term" value="C:cytoplasm"/>
    <property type="evidence" value="ECO:0007669"/>
    <property type="project" value="TreeGrafter"/>
</dbReference>
<evidence type="ECO:0000256" key="15">
    <source>
        <dbReference type="ARBA" id="ARBA00034617"/>
    </source>
</evidence>
<dbReference type="InterPro" id="IPR004589">
    <property type="entry name" value="DNA_helicase_ATP-dep_RecQ"/>
</dbReference>
<evidence type="ECO:0000256" key="10">
    <source>
        <dbReference type="ARBA" id="ARBA00022840"/>
    </source>
</evidence>
<dbReference type="Proteomes" id="UP000229362">
    <property type="component" value="Unassembled WGS sequence"/>
</dbReference>
<dbReference type="InterPro" id="IPR036388">
    <property type="entry name" value="WH-like_DNA-bd_sf"/>
</dbReference>
<feature type="domain" description="HRDC" evidence="17">
    <location>
        <begin position="504"/>
        <end position="584"/>
    </location>
</feature>
<feature type="non-terminal residue" evidence="20">
    <location>
        <position position="638"/>
    </location>
</feature>
<dbReference type="Pfam" id="PF16124">
    <property type="entry name" value="RecQ_Zn_bind"/>
    <property type="match status" value="1"/>
</dbReference>
<keyword evidence="6" id="KW-0227">DNA damage</keyword>
<feature type="domain" description="Helicase ATP-binding" evidence="18">
    <location>
        <begin position="6"/>
        <end position="174"/>
    </location>
</feature>
<keyword evidence="4" id="KW-0479">Metal-binding</keyword>
<evidence type="ECO:0000259" key="18">
    <source>
        <dbReference type="PROSITE" id="PS51192"/>
    </source>
</evidence>
<dbReference type="Pfam" id="PF00570">
    <property type="entry name" value="HRDC"/>
    <property type="match status" value="1"/>
</dbReference>
<dbReference type="CDD" id="cd18794">
    <property type="entry name" value="SF2_C_RecQ"/>
    <property type="match status" value="1"/>
</dbReference>
<dbReference type="InterPro" id="IPR011545">
    <property type="entry name" value="DEAD/DEAH_box_helicase_dom"/>
</dbReference>
<dbReference type="SUPFAM" id="SSF47819">
    <property type="entry name" value="HRDC-like"/>
    <property type="match status" value="1"/>
</dbReference>
<comment type="cofactor">
    <cofactor evidence="1">
        <name>Mg(2+)</name>
        <dbReference type="ChEBI" id="CHEBI:18420"/>
    </cofactor>
</comment>
<dbReference type="Pfam" id="PF14493">
    <property type="entry name" value="HTH_40"/>
    <property type="match status" value="1"/>
</dbReference>
<dbReference type="GO" id="GO:0009378">
    <property type="term" value="F:four-way junction helicase activity"/>
    <property type="evidence" value="ECO:0007669"/>
    <property type="project" value="TreeGrafter"/>
</dbReference>
<dbReference type="PANTHER" id="PTHR13710:SF105">
    <property type="entry name" value="ATP-DEPENDENT DNA HELICASE Q1"/>
    <property type="match status" value="1"/>
</dbReference>
<dbReference type="Pfam" id="PF00271">
    <property type="entry name" value="Helicase_C"/>
    <property type="match status" value="1"/>
</dbReference>
<dbReference type="PANTHER" id="PTHR13710">
    <property type="entry name" value="DNA HELICASE RECQ FAMILY MEMBER"/>
    <property type="match status" value="1"/>
</dbReference>
<keyword evidence="13" id="KW-0234">DNA repair</keyword>
<proteinExistence type="inferred from homology"/>
<organism evidence="20 21">
    <name type="scientific">Candidatus Magasanikbacteria bacterium CG10_big_fil_rev_8_21_14_0_10_43_6</name>
    <dbReference type="NCBI Taxonomy" id="1974650"/>
    <lineage>
        <taxon>Bacteria</taxon>
        <taxon>Candidatus Magasanikiibacteriota</taxon>
    </lineage>
</organism>
<dbReference type="GO" id="GO:0043138">
    <property type="term" value="F:3'-5' DNA helicase activity"/>
    <property type="evidence" value="ECO:0007669"/>
    <property type="project" value="UniProtKB-EC"/>
</dbReference>
<dbReference type="EMBL" id="PFBZ01000021">
    <property type="protein sequence ID" value="PIT86908.1"/>
    <property type="molecule type" value="Genomic_DNA"/>
</dbReference>
<comment type="similarity">
    <text evidence="3">Belongs to the helicase family. RecQ subfamily.</text>
</comment>
<dbReference type="SMART" id="SM00490">
    <property type="entry name" value="HELICc"/>
    <property type="match status" value="1"/>
</dbReference>
<dbReference type="PROSITE" id="PS50967">
    <property type="entry name" value="HRDC"/>
    <property type="match status" value="1"/>
</dbReference>